<dbReference type="NCBIfam" id="TIGR03902">
    <property type="entry name" value="rhom_GG_sort"/>
    <property type="match status" value="1"/>
</dbReference>
<evidence type="ECO:0000313" key="8">
    <source>
        <dbReference type="Proteomes" id="UP000198623"/>
    </source>
</evidence>
<dbReference type="STRING" id="1045558.SAMN05216175_11631"/>
<feature type="transmembrane region" description="Helical" evidence="5">
    <location>
        <begin position="172"/>
        <end position="194"/>
    </location>
</feature>
<dbReference type="GO" id="GO:0004252">
    <property type="term" value="F:serine-type endopeptidase activity"/>
    <property type="evidence" value="ECO:0007669"/>
    <property type="project" value="InterPro"/>
</dbReference>
<keyword evidence="7" id="KW-0378">Hydrolase</keyword>
<dbReference type="InterPro" id="IPR023826">
    <property type="entry name" value="Rhom-like_SP_proteobac"/>
</dbReference>
<sequence length="197" mass="22255">MIIRQMTMPWITVAFSTVVLGLGLLPDLFQLLYFDRSLIVEQQQWWRLLTGHLVHSSETHLVWDLLGFAVFSGIAECWHRKKFNISLGVALFMLNCLLLSPFGLERYCGLSGILCAPATLILWAHFNKQRDLLHFLPLLIAGLKLVVEASNADLLFAQQVLAQQGWPLYAPAHWVGVIAGFLSISLFSISRLGLRRI</sequence>
<feature type="transmembrane region" description="Helical" evidence="5">
    <location>
        <begin position="133"/>
        <end position="152"/>
    </location>
</feature>
<proteinExistence type="predicted"/>
<feature type="domain" description="Peptidase S54 rhomboid" evidence="6">
    <location>
        <begin position="43"/>
        <end position="186"/>
    </location>
</feature>
<keyword evidence="7" id="KW-0645">Protease</keyword>
<name>A0A1I2VCJ9_9GAMM</name>
<dbReference type="Gene3D" id="1.20.1540.10">
    <property type="entry name" value="Rhomboid-like"/>
    <property type="match status" value="1"/>
</dbReference>
<feature type="transmembrane region" description="Helical" evidence="5">
    <location>
        <begin position="7"/>
        <end position="25"/>
    </location>
</feature>
<reference evidence="8" key="1">
    <citation type="submission" date="2016-10" db="EMBL/GenBank/DDBJ databases">
        <authorList>
            <person name="Varghese N."/>
            <person name="Submissions S."/>
        </authorList>
    </citation>
    <scope>NUCLEOTIDE SEQUENCE [LARGE SCALE GENOMIC DNA]</scope>
    <source>
        <strain evidence="8">CGMCC 1.10971</strain>
    </source>
</reference>
<evidence type="ECO:0000256" key="3">
    <source>
        <dbReference type="ARBA" id="ARBA00022989"/>
    </source>
</evidence>
<evidence type="ECO:0000256" key="2">
    <source>
        <dbReference type="ARBA" id="ARBA00022692"/>
    </source>
</evidence>
<keyword evidence="3 5" id="KW-1133">Transmembrane helix</keyword>
<feature type="transmembrane region" description="Helical" evidence="5">
    <location>
        <begin position="61"/>
        <end position="78"/>
    </location>
</feature>
<dbReference type="Proteomes" id="UP000198623">
    <property type="component" value="Unassembled WGS sequence"/>
</dbReference>
<gene>
    <name evidence="7" type="ORF">SAMN05216175_11631</name>
</gene>
<comment type="subcellular location">
    <subcellularLocation>
        <location evidence="1">Membrane</location>
        <topology evidence="1">Multi-pass membrane protein</topology>
    </subcellularLocation>
</comment>
<evidence type="ECO:0000256" key="4">
    <source>
        <dbReference type="ARBA" id="ARBA00023136"/>
    </source>
</evidence>
<dbReference type="OrthoDB" id="196054at2"/>
<dbReference type="SUPFAM" id="SSF144091">
    <property type="entry name" value="Rhomboid-like"/>
    <property type="match status" value="1"/>
</dbReference>
<evidence type="ECO:0000256" key="1">
    <source>
        <dbReference type="ARBA" id="ARBA00004141"/>
    </source>
</evidence>
<organism evidence="7 8">
    <name type="scientific">Neptunomonas qingdaonensis</name>
    <dbReference type="NCBI Taxonomy" id="1045558"/>
    <lineage>
        <taxon>Bacteria</taxon>
        <taxon>Pseudomonadati</taxon>
        <taxon>Pseudomonadota</taxon>
        <taxon>Gammaproteobacteria</taxon>
        <taxon>Oceanospirillales</taxon>
        <taxon>Oceanospirillaceae</taxon>
        <taxon>Neptunomonas</taxon>
    </lineage>
</organism>
<dbReference type="InterPro" id="IPR035952">
    <property type="entry name" value="Rhomboid-like_sf"/>
</dbReference>
<evidence type="ECO:0000256" key="5">
    <source>
        <dbReference type="SAM" id="Phobius"/>
    </source>
</evidence>
<feature type="transmembrane region" description="Helical" evidence="5">
    <location>
        <begin position="85"/>
        <end position="104"/>
    </location>
</feature>
<accession>A0A1I2VCJ9</accession>
<dbReference type="EMBL" id="FOOU01000016">
    <property type="protein sequence ID" value="SFG86169.1"/>
    <property type="molecule type" value="Genomic_DNA"/>
</dbReference>
<dbReference type="InterPro" id="IPR022764">
    <property type="entry name" value="Peptidase_S54_rhomboid_dom"/>
</dbReference>
<keyword evidence="4 5" id="KW-0472">Membrane</keyword>
<dbReference type="GO" id="GO:0016020">
    <property type="term" value="C:membrane"/>
    <property type="evidence" value="ECO:0007669"/>
    <property type="project" value="UniProtKB-SubCell"/>
</dbReference>
<protein>
    <submittedName>
        <fullName evidence="7">Rhomboid family GlyGly-CTERM serine protease</fullName>
    </submittedName>
</protein>
<keyword evidence="2 5" id="KW-0812">Transmembrane</keyword>
<dbReference type="GO" id="GO:0006508">
    <property type="term" value="P:proteolysis"/>
    <property type="evidence" value="ECO:0007669"/>
    <property type="project" value="UniProtKB-KW"/>
</dbReference>
<evidence type="ECO:0000259" key="6">
    <source>
        <dbReference type="Pfam" id="PF01694"/>
    </source>
</evidence>
<evidence type="ECO:0000313" key="7">
    <source>
        <dbReference type="EMBL" id="SFG86169.1"/>
    </source>
</evidence>
<keyword evidence="8" id="KW-1185">Reference proteome</keyword>
<feature type="transmembrane region" description="Helical" evidence="5">
    <location>
        <begin position="110"/>
        <end position="126"/>
    </location>
</feature>
<dbReference type="Pfam" id="PF01694">
    <property type="entry name" value="Rhomboid"/>
    <property type="match status" value="1"/>
</dbReference>
<dbReference type="AlphaFoldDB" id="A0A1I2VCJ9"/>